<evidence type="ECO:0000313" key="1">
    <source>
        <dbReference type="EMBL" id="KAF5658577.1"/>
    </source>
</evidence>
<proteinExistence type="predicted"/>
<reference evidence="1 2" key="1">
    <citation type="submission" date="2020-05" db="EMBL/GenBank/DDBJ databases">
        <title>Identification and distribution of gene clusters putatively required for synthesis of sphingolipid metabolism inhibitors in phylogenetically diverse species of the filamentous fungus Fusarium.</title>
        <authorList>
            <person name="Kim H.-S."/>
            <person name="Busman M."/>
            <person name="Brown D.W."/>
            <person name="Divon H."/>
            <person name="Uhlig S."/>
            <person name="Proctor R.H."/>
        </authorList>
    </citation>
    <scope>NUCLEOTIDE SEQUENCE [LARGE SCALE GENOMIC DNA]</scope>
    <source>
        <strain evidence="1 2">NRRL 20693</strain>
    </source>
</reference>
<dbReference type="InterPro" id="IPR032675">
    <property type="entry name" value="LRR_dom_sf"/>
</dbReference>
<evidence type="ECO:0000313" key="2">
    <source>
        <dbReference type="Proteomes" id="UP000567885"/>
    </source>
</evidence>
<organism evidence="1 2">
    <name type="scientific">Fusarium heterosporum</name>
    <dbReference type="NCBI Taxonomy" id="42747"/>
    <lineage>
        <taxon>Eukaryota</taxon>
        <taxon>Fungi</taxon>
        <taxon>Dikarya</taxon>
        <taxon>Ascomycota</taxon>
        <taxon>Pezizomycotina</taxon>
        <taxon>Sordariomycetes</taxon>
        <taxon>Hypocreomycetidae</taxon>
        <taxon>Hypocreales</taxon>
        <taxon>Nectriaceae</taxon>
        <taxon>Fusarium</taxon>
        <taxon>Fusarium heterosporum species complex</taxon>
    </lineage>
</organism>
<dbReference type="Proteomes" id="UP000567885">
    <property type="component" value="Unassembled WGS sequence"/>
</dbReference>
<dbReference type="OrthoDB" id="5238783at2759"/>
<comment type="caution">
    <text evidence="1">The sequence shown here is derived from an EMBL/GenBank/DDBJ whole genome shotgun (WGS) entry which is preliminary data.</text>
</comment>
<dbReference type="Gene3D" id="3.80.10.10">
    <property type="entry name" value="Ribonuclease Inhibitor"/>
    <property type="match status" value="1"/>
</dbReference>
<protein>
    <recommendedName>
        <fullName evidence="3">F-box domain-containing protein</fullName>
    </recommendedName>
</protein>
<sequence>MVGLTDIPNEILEYIFTFVSDVSHHTIFNIILVNKHFGEIARPLRVRHWSDNGFHDTYYRLASCPPISHLALELLRHPELRPRVRSLNFTNFQNDMDFMSDRITLRPENLELLANAADEILPDFSRSSNLRTTMLGGWDDALAVLVIAWATKLTSLSISIPYFDPDPETGPEPGLQEEMLVLQYAKHLAQQFGGDRIEAAKSLPLRNLHYLDFRHWDTEGHVESEYMTPFLHLPNLKSLQAEMMGDEHGYFDTRLRAYVEDKYFMPTPTGTSSIESIVLRETNLTNNGISTLLRACRSLRAFHIDFAPVLYDEERDSQSLARGLLRHASTIEKLVILVDGNSEFRFNDDARDGRINLRDSYQHMKKLKRLTIPLEDLFDTSQVDGCEKKTFRIERVPTSTEYLKLISSRISWNWDLFLTEAQEFATGIVMLLKETGSSGRLCNLKILDLHEGLVDDPNFESIAMAKSMARANGVTLKLKIIPKFPHPLGESCASG</sequence>
<accession>A0A8H5WDL8</accession>
<keyword evidence="2" id="KW-1185">Reference proteome</keyword>
<gene>
    <name evidence="1" type="ORF">FHETE_9814</name>
</gene>
<dbReference type="AlphaFoldDB" id="A0A8H5WDL8"/>
<name>A0A8H5WDL8_FUSHE</name>
<dbReference type="EMBL" id="JAAGWQ010000234">
    <property type="protein sequence ID" value="KAF5658577.1"/>
    <property type="molecule type" value="Genomic_DNA"/>
</dbReference>
<dbReference type="SUPFAM" id="SSF52047">
    <property type="entry name" value="RNI-like"/>
    <property type="match status" value="1"/>
</dbReference>
<evidence type="ECO:0008006" key="3">
    <source>
        <dbReference type="Google" id="ProtNLM"/>
    </source>
</evidence>